<dbReference type="Pfam" id="PF03781">
    <property type="entry name" value="FGE-sulfatase"/>
    <property type="match status" value="1"/>
</dbReference>
<dbReference type="AlphaFoldDB" id="A0A5C6FJ21"/>
<keyword evidence="3" id="KW-0418">Kinase</keyword>
<evidence type="ECO:0000313" key="3">
    <source>
        <dbReference type="EMBL" id="TWU60087.1"/>
    </source>
</evidence>
<dbReference type="InterPro" id="IPR016187">
    <property type="entry name" value="CTDL_fold"/>
</dbReference>
<protein>
    <submittedName>
        <fullName evidence="3">Serine/threonine-protein kinase pkn1</fullName>
        <ecNumber evidence="3">2.7.11.1</ecNumber>
    </submittedName>
</protein>
<dbReference type="EMBL" id="SJPW01000001">
    <property type="protein sequence ID" value="TWU60087.1"/>
    <property type="molecule type" value="Genomic_DNA"/>
</dbReference>
<feature type="region of interest" description="Disordered" evidence="1">
    <location>
        <begin position="47"/>
        <end position="70"/>
    </location>
</feature>
<dbReference type="InterPro" id="IPR051043">
    <property type="entry name" value="Sulfatase_Mod_Factor_Kinase"/>
</dbReference>
<dbReference type="SUPFAM" id="SSF56436">
    <property type="entry name" value="C-type lectin-like"/>
    <property type="match status" value="1"/>
</dbReference>
<keyword evidence="3" id="KW-0808">Transferase</keyword>
<dbReference type="EC" id="2.7.11.1" evidence="3"/>
<evidence type="ECO:0000313" key="4">
    <source>
        <dbReference type="Proteomes" id="UP000318288"/>
    </source>
</evidence>
<name>A0A5C6FJ21_9BACT</name>
<dbReference type="InterPro" id="IPR005532">
    <property type="entry name" value="SUMF_dom"/>
</dbReference>
<keyword evidence="4" id="KW-1185">Reference proteome</keyword>
<dbReference type="Proteomes" id="UP000318288">
    <property type="component" value="Unassembled WGS sequence"/>
</dbReference>
<dbReference type="GO" id="GO:0120147">
    <property type="term" value="F:formylglycine-generating oxidase activity"/>
    <property type="evidence" value="ECO:0007669"/>
    <property type="project" value="TreeGrafter"/>
</dbReference>
<comment type="caution">
    <text evidence="3">The sequence shown here is derived from an EMBL/GenBank/DDBJ whole genome shotgun (WGS) entry which is preliminary data.</text>
</comment>
<feature type="domain" description="Sulfatase-modifying factor enzyme-like" evidence="2">
    <location>
        <begin position="43"/>
        <end position="287"/>
    </location>
</feature>
<dbReference type="PANTHER" id="PTHR23150:SF19">
    <property type="entry name" value="FORMYLGLYCINE-GENERATING ENZYME"/>
    <property type="match status" value="1"/>
</dbReference>
<reference evidence="3 4" key="1">
    <citation type="submission" date="2019-02" db="EMBL/GenBank/DDBJ databases">
        <title>Deep-cultivation of Planctomycetes and their phenomic and genomic characterization uncovers novel biology.</title>
        <authorList>
            <person name="Wiegand S."/>
            <person name="Jogler M."/>
            <person name="Boedeker C."/>
            <person name="Pinto D."/>
            <person name="Vollmers J."/>
            <person name="Rivas-Marin E."/>
            <person name="Kohn T."/>
            <person name="Peeters S.H."/>
            <person name="Heuer A."/>
            <person name="Rast P."/>
            <person name="Oberbeckmann S."/>
            <person name="Bunk B."/>
            <person name="Jeske O."/>
            <person name="Meyerdierks A."/>
            <person name="Storesund J.E."/>
            <person name="Kallscheuer N."/>
            <person name="Luecker S."/>
            <person name="Lage O.M."/>
            <person name="Pohl T."/>
            <person name="Merkel B.J."/>
            <person name="Hornburger P."/>
            <person name="Mueller R.-W."/>
            <person name="Bruemmer F."/>
            <person name="Labrenz M."/>
            <person name="Spormann A.M."/>
            <person name="Op Den Camp H."/>
            <person name="Overmann J."/>
            <person name="Amann R."/>
            <person name="Jetten M.S.M."/>
            <person name="Mascher T."/>
            <person name="Medema M.H."/>
            <person name="Devos D.P."/>
            <person name="Kaster A.-K."/>
            <person name="Ovreas L."/>
            <person name="Rohde M."/>
            <person name="Galperin M.Y."/>
            <person name="Jogler C."/>
        </authorList>
    </citation>
    <scope>NUCLEOTIDE SEQUENCE [LARGE SCALE GENOMIC DNA]</scope>
    <source>
        <strain evidence="3 4">Poly51</strain>
    </source>
</reference>
<accession>A0A5C6FJ21</accession>
<dbReference type="RefSeq" id="WP_246114204.1">
    <property type="nucleotide sequence ID" value="NZ_SJPW01000001.1"/>
</dbReference>
<organism evidence="3 4">
    <name type="scientific">Rubripirellula tenax</name>
    <dbReference type="NCBI Taxonomy" id="2528015"/>
    <lineage>
        <taxon>Bacteria</taxon>
        <taxon>Pseudomonadati</taxon>
        <taxon>Planctomycetota</taxon>
        <taxon>Planctomycetia</taxon>
        <taxon>Pirellulales</taxon>
        <taxon>Pirellulaceae</taxon>
        <taxon>Rubripirellula</taxon>
    </lineage>
</organism>
<dbReference type="InterPro" id="IPR042095">
    <property type="entry name" value="SUMF_sf"/>
</dbReference>
<sequence>MTLKQLVLSLTIAGVSSSSVVAEKPTTMQPYSDRLEHTDLAIEMVPIPGGSFKMGSPESEADRKDDEGPQAEVTVSPFWIGKFEITWDQYDTWGEQTDQLRRKMMSVDPSERDILVDGISKPTEPYTDMSFGMGKGDFPAICMTQHAARTFCEWLSAKTGHYYRLPTEAEWEYAARAGTTTAYSFGDDPADLDDHAWYFDNSDDTYHEVGEKEPNPWGLYDMHGNVAEWVLDQYDPSAYQSVAGAVDPLSVPKTLYPRIVRGGGWDDDPDMLRSAAREGSSDAWKEQDPQLPKSIWYHTDALGVGFRVVRPFIEPTADERALKWDKCEPKQVDSD</sequence>
<gene>
    <name evidence="3" type="primary">pkn1_1</name>
    <name evidence="3" type="ORF">Poly51_03610</name>
</gene>
<proteinExistence type="predicted"/>
<evidence type="ECO:0000256" key="1">
    <source>
        <dbReference type="SAM" id="MobiDB-lite"/>
    </source>
</evidence>
<evidence type="ECO:0000259" key="2">
    <source>
        <dbReference type="Pfam" id="PF03781"/>
    </source>
</evidence>
<dbReference type="GO" id="GO:0004674">
    <property type="term" value="F:protein serine/threonine kinase activity"/>
    <property type="evidence" value="ECO:0007669"/>
    <property type="project" value="UniProtKB-EC"/>
</dbReference>
<dbReference type="PANTHER" id="PTHR23150">
    <property type="entry name" value="SULFATASE MODIFYING FACTOR 1, 2"/>
    <property type="match status" value="1"/>
</dbReference>
<dbReference type="Gene3D" id="3.90.1580.10">
    <property type="entry name" value="paralog of FGE (formylglycine-generating enzyme)"/>
    <property type="match status" value="1"/>
</dbReference>